<dbReference type="PROSITE" id="PS50943">
    <property type="entry name" value="HTH_CROC1"/>
    <property type="match status" value="1"/>
</dbReference>
<evidence type="ECO:0000313" key="3">
    <source>
        <dbReference type="EMBL" id="OIQ72913.1"/>
    </source>
</evidence>
<evidence type="ECO:0000259" key="2">
    <source>
        <dbReference type="PROSITE" id="PS50943"/>
    </source>
</evidence>
<dbReference type="AlphaFoldDB" id="A0A1J5PN30"/>
<dbReference type="EMBL" id="MLJW01003078">
    <property type="protein sequence ID" value="OIQ72913.1"/>
    <property type="molecule type" value="Genomic_DNA"/>
</dbReference>
<proteinExistence type="predicted"/>
<accession>A0A1J5PN30</accession>
<gene>
    <name evidence="3" type="ORF">GALL_454540</name>
</gene>
<evidence type="ECO:0000256" key="1">
    <source>
        <dbReference type="SAM" id="MobiDB-lite"/>
    </source>
</evidence>
<dbReference type="CDD" id="cd00093">
    <property type="entry name" value="HTH_XRE"/>
    <property type="match status" value="1"/>
</dbReference>
<feature type="region of interest" description="Disordered" evidence="1">
    <location>
        <begin position="108"/>
        <end position="136"/>
    </location>
</feature>
<reference evidence="3" key="1">
    <citation type="submission" date="2016-10" db="EMBL/GenBank/DDBJ databases">
        <title>Sequence of Gallionella enrichment culture.</title>
        <authorList>
            <person name="Poehlein A."/>
            <person name="Muehling M."/>
            <person name="Daniel R."/>
        </authorList>
    </citation>
    <scope>NUCLEOTIDE SEQUENCE</scope>
</reference>
<protein>
    <submittedName>
        <fullName evidence="3">Helix-turn-helix protein</fullName>
    </submittedName>
</protein>
<dbReference type="SUPFAM" id="SSF47413">
    <property type="entry name" value="lambda repressor-like DNA-binding domains"/>
    <property type="match status" value="1"/>
</dbReference>
<dbReference type="SMART" id="SM00530">
    <property type="entry name" value="HTH_XRE"/>
    <property type="match status" value="1"/>
</dbReference>
<sequence>MTHNIIESQAQRVRITTAVKSAVLVRALRNAFAMSQSYLAELSGSSRPTLNRIETMDKRSPRSDTVDDVLQVFRDMGAEISIGDEEVAIRFTREALAFVAKELAMSATQRDTVRANRLSSTSESGIIDPDNPEVGS</sequence>
<dbReference type="InterPro" id="IPR010982">
    <property type="entry name" value="Lambda_DNA-bd_dom_sf"/>
</dbReference>
<dbReference type="InterPro" id="IPR001387">
    <property type="entry name" value="Cro/C1-type_HTH"/>
</dbReference>
<name>A0A1J5PN30_9ZZZZ</name>
<feature type="domain" description="HTH cro/C1-type" evidence="2">
    <location>
        <begin position="25"/>
        <end position="55"/>
    </location>
</feature>
<dbReference type="GO" id="GO:0003677">
    <property type="term" value="F:DNA binding"/>
    <property type="evidence" value="ECO:0007669"/>
    <property type="project" value="InterPro"/>
</dbReference>
<comment type="caution">
    <text evidence="3">The sequence shown here is derived from an EMBL/GenBank/DDBJ whole genome shotgun (WGS) entry which is preliminary data.</text>
</comment>
<dbReference type="Gene3D" id="1.10.260.40">
    <property type="entry name" value="lambda repressor-like DNA-binding domains"/>
    <property type="match status" value="1"/>
</dbReference>
<dbReference type="Pfam" id="PF01381">
    <property type="entry name" value="HTH_3"/>
    <property type="match status" value="1"/>
</dbReference>
<organism evidence="3">
    <name type="scientific">mine drainage metagenome</name>
    <dbReference type="NCBI Taxonomy" id="410659"/>
    <lineage>
        <taxon>unclassified sequences</taxon>
        <taxon>metagenomes</taxon>
        <taxon>ecological metagenomes</taxon>
    </lineage>
</organism>